<dbReference type="GO" id="GO:0033922">
    <property type="term" value="F:peptidoglycan beta-N-acetylmuramidase activity"/>
    <property type="evidence" value="ECO:0007669"/>
    <property type="project" value="InterPro"/>
</dbReference>
<dbReference type="Pfam" id="PF07075">
    <property type="entry name" value="NamZ_N"/>
    <property type="match status" value="1"/>
</dbReference>
<feature type="signal peptide" evidence="1">
    <location>
        <begin position="1"/>
        <end position="25"/>
    </location>
</feature>
<dbReference type="PIRSF" id="PIRSF016719">
    <property type="entry name" value="UCP016719"/>
    <property type="match status" value="1"/>
</dbReference>
<evidence type="ECO:0000313" key="5">
    <source>
        <dbReference type="Proteomes" id="UP001304300"/>
    </source>
</evidence>
<evidence type="ECO:0000256" key="1">
    <source>
        <dbReference type="SAM" id="SignalP"/>
    </source>
</evidence>
<dbReference type="RefSeq" id="WP_317834957.1">
    <property type="nucleotide sequence ID" value="NZ_CP136920.1"/>
</dbReference>
<evidence type="ECO:0000259" key="2">
    <source>
        <dbReference type="Pfam" id="PF07075"/>
    </source>
</evidence>
<reference evidence="4 5" key="1">
    <citation type="submission" date="2023-10" db="EMBL/GenBank/DDBJ databases">
        <title>Rubellicoccus peritrichatus gen. nov., sp. nov., isolated from an algae of coral reef tank.</title>
        <authorList>
            <person name="Luo J."/>
        </authorList>
    </citation>
    <scope>NUCLEOTIDE SEQUENCE [LARGE SCALE GENOMIC DNA]</scope>
    <source>
        <strain evidence="4 5">CR14</strain>
    </source>
</reference>
<name>A0AAQ3QWZ2_9BACT</name>
<organism evidence="4 5">
    <name type="scientific">Rubellicoccus peritrichatus</name>
    <dbReference type="NCBI Taxonomy" id="3080537"/>
    <lineage>
        <taxon>Bacteria</taxon>
        <taxon>Pseudomonadati</taxon>
        <taxon>Verrucomicrobiota</taxon>
        <taxon>Opitutia</taxon>
        <taxon>Puniceicoccales</taxon>
        <taxon>Cerasicoccaceae</taxon>
        <taxon>Rubellicoccus</taxon>
    </lineage>
</organism>
<dbReference type="PANTHER" id="PTHR42915">
    <property type="entry name" value="HYPOTHETICAL 460 KDA PROTEIN IN FEUA-SIGW INTERGENIC REGION [PRECURSOR]"/>
    <property type="match status" value="1"/>
</dbReference>
<dbReference type="PANTHER" id="PTHR42915:SF1">
    <property type="entry name" value="PEPTIDOGLYCAN BETA-N-ACETYLMURAMIDASE NAMZ"/>
    <property type="match status" value="1"/>
</dbReference>
<evidence type="ECO:0000313" key="4">
    <source>
        <dbReference type="EMBL" id="WOO42437.1"/>
    </source>
</evidence>
<dbReference type="InterPro" id="IPR048503">
    <property type="entry name" value="NamZ_C"/>
</dbReference>
<evidence type="ECO:0000259" key="3">
    <source>
        <dbReference type="Pfam" id="PF20732"/>
    </source>
</evidence>
<dbReference type="KEGG" id="puo:RZN69_04995"/>
<proteinExistence type="predicted"/>
<dbReference type="Gene3D" id="3.40.50.12170">
    <property type="entry name" value="Uncharacterised protein PF07075, DUF1343"/>
    <property type="match status" value="1"/>
</dbReference>
<dbReference type="InterPro" id="IPR008302">
    <property type="entry name" value="NamZ"/>
</dbReference>
<keyword evidence="5" id="KW-1185">Reference proteome</keyword>
<sequence>MQAIRTSILFIIVSLVAATCFAQQAQGPKVMLGIDVLEEMDFKPLKGRKVGLLTHPAGVNRYGKSTIDILNEAPGVDLVALYGPEHGIDGKAKANEYVSSYTDPRTGLPVYSLYNENRKPKPEMLKDINVMVIDLQDLGVRSYTYVSAMRKTIEACFEAGIPVVILDRPNPLGGLKVDGPPLEAHLKSYVGAYRVPYVHGLTIGELAKMSKQVPGVLEVSEEVRKRGKLYVIPMKGWTRDMKWPDTGLGWVPTSPAIPDLSAALGYSMSGLGAQLGDFSHGYGSPFPFRLLNHPAKTPQELSMVLDGHNIAGLKFKPVRGVGVDGKNYSGVYVILDDWDSLRPTELSFHMMRLAAEWSEDGNPFRNATSQQKRLYKIHVGSEPWWTEISSKGERASVENFIDEWTIMAKRFQDQSKSLWLYK</sequence>
<feature type="chain" id="PRO_5042938764" evidence="1">
    <location>
        <begin position="26"/>
        <end position="422"/>
    </location>
</feature>
<dbReference type="Pfam" id="PF20732">
    <property type="entry name" value="NamZ_C"/>
    <property type="match status" value="1"/>
</dbReference>
<keyword evidence="1" id="KW-0732">Signal</keyword>
<accession>A0AAQ3QWZ2</accession>
<dbReference type="Proteomes" id="UP001304300">
    <property type="component" value="Chromosome"/>
</dbReference>
<dbReference type="InterPro" id="IPR048502">
    <property type="entry name" value="NamZ_N"/>
</dbReference>
<protein>
    <submittedName>
        <fullName evidence="4">DUF1343 domain-containing protein</fullName>
    </submittedName>
</protein>
<dbReference type="AlphaFoldDB" id="A0AAQ3QWZ2"/>
<dbReference type="EMBL" id="CP136920">
    <property type="protein sequence ID" value="WOO42437.1"/>
    <property type="molecule type" value="Genomic_DNA"/>
</dbReference>
<feature type="domain" description="Peptidoglycan beta-N-acetylmuramidase NamZ N-terminal" evidence="2">
    <location>
        <begin position="50"/>
        <end position="260"/>
    </location>
</feature>
<dbReference type="Gene3D" id="3.90.1150.140">
    <property type="match status" value="1"/>
</dbReference>
<feature type="domain" description="Peptidoglycan beta-N-acetylmuramidase NamZ C-terminal" evidence="3">
    <location>
        <begin position="266"/>
        <end position="421"/>
    </location>
</feature>
<gene>
    <name evidence="4" type="ORF">RZN69_04995</name>
</gene>